<gene>
    <name evidence="2" type="ORF">JKIAZH3_G1077</name>
</gene>
<name>A0ABN7J6Z0_9BASI</name>
<accession>A0ABN7J6Z0</accession>
<comment type="caution">
    <text evidence="2">The sequence shown here is derived from an EMBL/GenBank/DDBJ whole genome shotgun (WGS) entry which is preliminary data.</text>
</comment>
<evidence type="ECO:0000256" key="1">
    <source>
        <dbReference type="SAM" id="MobiDB-lite"/>
    </source>
</evidence>
<feature type="compositionally biased region" description="Low complexity" evidence="1">
    <location>
        <begin position="15"/>
        <end position="27"/>
    </location>
</feature>
<dbReference type="Proteomes" id="UP000836402">
    <property type="component" value="Unassembled WGS sequence"/>
</dbReference>
<feature type="compositionally biased region" description="Polar residues" evidence="1">
    <location>
        <begin position="28"/>
        <end position="47"/>
    </location>
</feature>
<protein>
    <submittedName>
        <fullName evidence="2">Uncharacterized protein</fullName>
    </submittedName>
</protein>
<keyword evidence="3" id="KW-1185">Reference proteome</keyword>
<reference evidence="2" key="1">
    <citation type="submission" date="2020-10" db="EMBL/GenBank/DDBJ databases">
        <authorList>
            <person name="Sedaghatjoo S."/>
        </authorList>
    </citation>
    <scope>NUCLEOTIDE SEQUENCE</scope>
    <source>
        <strain evidence="2">AZH3</strain>
    </source>
</reference>
<dbReference type="EMBL" id="CAJHJG010004829">
    <property type="protein sequence ID" value="CAD6945057.1"/>
    <property type="molecule type" value="Genomic_DNA"/>
</dbReference>
<evidence type="ECO:0000313" key="2">
    <source>
        <dbReference type="EMBL" id="CAD6945057.1"/>
    </source>
</evidence>
<evidence type="ECO:0000313" key="3">
    <source>
        <dbReference type="Proteomes" id="UP000836402"/>
    </source>
</evidence>
<organism evidence="2 3">
    <name type="scientific">Tilletia caries</name>
    <name type="common">wheat bunt fungus</name>
    <dbReference type="NCBI Taxonomy" id="13290"/>
    <lineage>
        <taxon>Eukaryota</taxon>
        <taxon>Fungi</taxon>
        <taxon>Dikarya</taxon>
        <taxon>Basidiomycota</taxon>
        <taxon>Ustilaginomycotina</taxon>
        <taxon>Exobasidiomycetes</taxon>
        <taxon>Tilletiales</taxon>
        <taxon>Tilletiaceae</taxon>
        <taxon>Tilletia</taxon>
    </lineage>
</organism>
<sequence length="90" mass="9279">MSEDRNRASLPNKPAASAGSALAVPASQVGQPRSARTSTLAKRTSSAADLPIDGAGAPKRLVATAPVAGQFYLPRPRGTRALTEKRGKIL</sequence>
<proteinExistence type="predicted"/>
<feature type="region of interest" description="Disordered" evidence="1">
    <location>
        <begin position="1"/>
        <end position="54"/>
    </location>
</feature>